<dbReference type="InterPro" id="IPR016193">
    <property type="entry name" value="Cytidine_deaminase-like"/>
</dbReference>
<dbReference type="RefSeq" id="WP_187558318.1">
    <property type="nucleotide sequence ID" value="NZ_JACRTP010000001.1"/>
</dbReference>
<dbReference type="PIRSF" id="PIRSF015626">
    <property type="entry name" value="FdhD"/>
    <property type="match status" value="1"/>
</dbReference>
<dbReference type="SUPFAM" id="SSF53927">
    <property type="entry name" value="Cytidine deaminase-like"/>
    <property type="match status" value="1"/>
</dbReference>
<protein>
    <submittedName>
        <fullName evidence="3">Formate dehydrogenase accessory sulfurtransferase FdhD</fullName>
    </submittedName>
</protein>
<dbReference type="Proteomes" id="UP000661649">
    <property type="component" value="Unassembled WGS sequence"/>
</dbReference>
<evidence type="ECO:0000256" key="2">
    <source>
        <dbReference type="ARBA" id="ARBA00023150"/>
    </source>
</evidence>
<gene>
    <name evidence="3" type="primary">fdhD</name>
    <name evidence="3" type="ORF">H8712_00075</name>
</gene>
<reference evidence="3 4" key="1">
    <citation type="submission" date="2020-08" db="EMBL/GenBank/DDBJ databases">
        <title>Genome public.</title>
        <authorList>
            <person name="Liu C."/>
            <person name="Sun Q."/>
        </authorList>
    </citation>
    <scope>NUCLEOTIDE SEQUENCE [LARGE SCALE GENOMIC DNA]</scope>
    <source>
        <strain evidence="3 4">3_YM_SP_D4_24.mj</strain>
    </source>
</reference>
<evidence type="ECO:0000313" key="4">
    <source>
        <dbReference type="Proteomes" id="UP000661649"/>
    </source>
</evidence>
<dbReference type="Gene3D" id="3.40.140.10">
    <property type="entry name" value="Cytidine Deaminase, domain 2"/>
    <property type="match status" value="1"/>
</dbReference>
<accession>A0ABR7P6J7</accession>
<name>A0ABR7P6J7_9FIRM</name>
<dbReference type="PANTHER" id="PTHR30592:SF1">
    <property type="entry name" value="SULFUR CARRIER PROTEIN FDHD"/>
    <property type="match status" value="1"/>
</dbReference>
<keyword evidence="4" id="KW-1185">Reference proteome</keyword>
<dbReference type="PANTHER" id="PTHR30592">
    <property type="entry name" value="FORMATE DEHYDROGENASE"/>
    <property type="match status" value="1"/>
</dbReference>
<dbReference type="EMBL" id="JACRTP010000001">
    <property type="protein sequence ID" value="MBC8627034.1"/>
    <property type="molecule type" value="Genomic_DNA"/>
</dbReference>
<keyword evidence="2" id="KW-0501">Molybdenum cofactor biosynthesis</keyword>
<keyword evidence="1" id="KW-0963">Cytoplasm</keyword>
<dbReference type="NCBIfam" id="TIGR00129">
    <property type="entry name" value="fdhD_narQ"/>
    <property type="match status" value="1"/>
</dbReference>
<dbReference type="InterPro" id="IPR003786">
    <property type="entry name" value="FdhD"/>
</dbReference>
<dbReference type="Pfam" id="PF02634">
    <property type="entry name" value="FdhD-NarQ"/>
    <property type="match status" value="1"/>
</dbReference>
<dbReference type="Gene3D" id="3.10.20.10">
    <property type="match status" value="1"/>
</dbReference>
<evidence type="ECO:0000313" key="3">
    <source>
        <dbReference type="EMBL" id="MBC8627034.1"/>
    </source>
</evidence>
<organism evidence="3 4">
    <name type="scientific">Blautia stercoris</name>
    <dbReference type="NCBI Taxonomy" id="871664"/>
    <lineage>
        <taxon>Bacteria</taxon>
        <taxon>Bacillati</taxon>
        <taxon>Bacillota</taxon>
        <taxon>Clostridia</taxon>
        <taxon>Lachnospirales</taxon>
        <taxon>Lachnospiraceae</taxon>
        <taxon>Blautia</taxon>
    </lineage>
</organism>
<comment type="caution">
    <text evidence="3">The sequence shown here is derived from an EMBL/GenBank/DDBJ whole genome shotgun (WGS) entry which is preliminary data.</text>
</comment>
<sequence>MYINEQYHDLPLLETKEYRFISRDGQLISKQEQILKEHLIDVYLNDHLTMKLVCLPQYLTELVLGRLLTERIIDSISDIEQIYICEYGKRAKVYLNRTSKTLPQNTENNFFIEITPTCCTGNHILNDYFVSGQTPKTVPSINWKPDWIFQMADAFADGMPLHSTTFATHSCLLARNGQILFSCEDIGRHNALDKVIGYALRNQIDLRECIVYSSGRIPTDMAMKAIYAQIPILASKASPTVEAIELAKEYHLTLICAARRDRMKVFS</sequence>
<proteinExistence type="predicted"/>
<evidence type="ECO:0000256" key="1">
    <source>
        <dbReference type="ARBA" id="ARBA00022490"/>
    </source>
</evidence>